<reference evidence="1" key="1">
    <citation type="journal article" date="2022" name="Int. J. Mol. Sci.">
        <title>Draft Genome of Tanacetum Coccineum: Genomic Comparison of Closely Related Tanacetum-Family Plants.</title>
        <authorList>
            <person name="Yamashiro T."/>
            <person name="Shiraishi A."/>
            <person name="Nakayama K."/>
            <person name="Satake H."/>
        </authorList>
    </citation>
    <scope>NUCLEOTIDE SEQUENCE</scope>
</reference>
<organism evidence="1 2">
    <name type="scientific">Tanacetum coccineum</name>
    <dbReference type="NCBI Taxonomy" id="301880"/>
    <lineage>
        <taxon>Eukaryota</taxon>
        <taxon>Viridiplantae</taxon>
        <taxon>Streptophyta</taxon>
        <taxon>Embryophyta</taxon>
        <taxon>Tracheophyta</taxon>
        <taxon>Spermatophyta</taxon>
        <taxon>Magnoliopsida</taxon>
        <taxon>eudicotyledons</taxon>
        <taxon>Gunneridae</taxon>
        <taxon>Pentapetalae</taxon>
        <taxon>asterids</taxon>
        <taxon>campanulids</taxon>
        <taxon>Asterales</taxon>
        <taxon>Asteraceae</taxon>
        <taxon>Asteroideae</taxon>
        <taxon>Anthemideae</taxon>
        <taxon>Anthemidinae</taxon>
        <taxon>Tanacetum</taxon>
    </lineage>
</organism>
<dbReference type="Proteomes" id="UP001151760">
    <property type="component" value="Unassembled WGS sequence"/>
</dbReference>
<accession>A0ABQ5JAS2</accession>
<proteinExistence type="predicted"/>
<keyword evidence="2" id="KW-1185">Reference proteome</keyword>
<evidence type="ECO:0000313" key="1">
    <source>
        <dbReference type="EMBL" id="GJU09609.1"/>
    </source>
</evidence>
<sequence length="135" mass="15211">MAKEIKEIISQEVAKEQEAALSHLKEYFGNIISQTIQEEIIANFAGRVKEVTYSDFSACHPPSYSGESNPFLCHIWIPDVKGTFDTSKCPKKSQVKFSLLLHRMVELHSCCNFTLCGRAKEWLNYTLVAKGPDVA</sequence>
<dbReference type="EMBL" id="BQNB010021743">
    <property type="protein sequence ID" value="GJU09609.1"/>
    <property type="molecule type" value="Genomic_DNA"/>
</dbReference>
<gene>
    <name evidence="1" type="ORF">Tco_1132005</name>
</gene>
<protein>
    <submittedName>
        <fullName evidence="1">Uncharacterized protein</fullName>
    </submittedName>
</protein>
<reference evidence="1" key="2">
    <citation type="submission" date="2022-01" db="EMBL/GenBank/DDBJ databases">
        <authorList>
            <person name="Yamashiro T."/>
            <person name="Shiraishi A."/>
            <person name="Satake H."/>
            <person name="Nakayama K."/>
        </authorList>
    </citation>
    <scope>NUCLEOTIDE SEQUENCE</scope>
</reference>
<comment type="caution">
    <text evidence="1">The sequence shown here is derived from an EMBL/GenBank/DDBJ whole genome shotgun (WGS) entry which is preliminary data.</text>
</comment>
<name>A0ABQ5JAS2_9ASTR</name>
<evidence type="ECO:0000313" key="2">
    <source>
        <dbReference type="Proteomes" id="UP001151760"/>
    </source>
</evidence>